<dbReference type="OMA" id="GSICKND"/>
<dbReference type="PANTHER" id="PTHR37157:SF3">
    <property type="entry name" value="EB DOMAIN-CONTAINING PROTEIN"/>
    <property type="match status" value="1"/>
</dbReference>
<feature type="domain" description="EGF-like" evidence="2">
    <location>
        <begin position="233"/>
        <end position="266"/>
    </location>
</feature>
<dbReference type="Pfam" id="PF01683">
    <property type="entry name" value="EB"/>
    <property type="match status" value="4"/>
</dbReference>
<reference evidence="3 4" key="1">
    <citation type="submission" date="2014-09" db="EMBL/GenBank/DDBJ databases">
        <authorList>
            <person name="Martin A.A."/>
        </authorList>
    </citation>
    <scope>NUCLEOTIDE SEQUENCE</scope>
    <source>
        <strain evidence="4">ED321</strain>
        <strain evidence="3">ED321 Heterogonic</strain>
    </source>
</reference>
<feature type="domain" description="EGF-like" evidence="2">
    <location>
        <begin position="894"/>
        <end position="927"/>
    </location>
</feature>
<dbReference type="WBParaSite" id="SRAE_2000372300.1">
    <property type="protein sequence ID" value="SRAE_2000372300.1"/>
    <property type="gene ID" value="WBGene00263948"/>
</dbReference>
<evidence type="ECO:0000313" key="6">
    <source>
        <dbReference type="WormBase" id="SRAE_2000372300"/>
    </source>
</evidence>
<dbReference type="GeneID" id="36381441"/>
<gene>
    <name evidence="3 5 6" type="ORF">SRAE_2000372300</name>
</gene>
<dbReference type="STRING" id="34506.A0A090LGZ9"/>
<feature type="domain" description="EGF-like" evidence="2">
    <location>
        <begin position="102"/>
        <end position="139"/>
    </location>
</feature>
<proteinExistence type="predicted"/>
<dbReference type="Proteomes" id="UP000035682">
    <property type="component" value="Unplaced"/>
</dbReference>
<sequence length="1169" mass="129050">MLKKVVKRQVKIQSVSEFYKTNEYKNQLLMSQKNLDENYSRNDFVCLPDQFICAKNKGVCYQGVCYCFEGYYPDYEKSECLKIINQFEDKKEVGVYVELGGSCKLHIDRCLGGSFCDPATSICSCSKGSIVSKQNNTCLHPPGNSCAKGEICTNGSFCDFGICSCLPSHHIINNFCVLKVVSLNGFCFSGERCMPGLVCRFGRCIEDPIHRKKDIKSFKYNIPKMGISKIGEKCLIDKDCLGNSLCLNGFCECKKNIEIEIDGICKKIIKPIICLDGQIESEGNCISNESKKNVSSNNEIFSKIKEQETSRLPIPGEVCNDKCGSGAFCNNGICQCPPTSVVDFFGRCKSILTSSSQSNKHRSPSLIHSTTILKSHFNSLPGESCSMKETNCLGYSICINSICSCPDGKVLQGNVCLERGKHFPQILIRKLEYDDRVINEGEVECNGNSEDYDTNIEEFSCPGGMKCFKNKCLCEIGYTLIDGECKLSEARSVNENEECAYTIQCVDNLTCLNGFSTDRLISPPGGSCGDEETCTGGSICKNDWCVCPEINMIVVNGLCLTSDILASTKVFEVPTTIQTPQKQNTFTYNQIIPQYNIKPAPINSQPSMTQDLPTFAETIQKKVDNQQIHESKLGGRKVAPGMNCGPLDICVGGSSCFDNYCVCPTGMIVDTSSGRCITPDDNDENIAENNTGTLSYSIYTYKNNNIPNDIILNKNNNNINNNNLSNNNFNINNNSIENKAKSLLTENIIPLPSSQLYIIRRPSSSYNSLTTSFLSSMPGIDIHDMMPKIIKHNTTIIDDKISNQNTNTNDSLNNNNINIIPSFSNIFSKIISNNNNSYFSPETTKENNMVMTNELNKESYIGDKMNSYSNTNTNNNNNQPSTITYSSSTSNDDECIINGLICRGGAICVDGSCQCPKDYVLLNDKCLPPIGRRYSQRRGKQNKFFEDNTSLPNESCDNGEICLGGSICQDEKVFNMTKLFLTNKICQCPLDKNEIVDGVCVANEIKEKYYGPGEECSIEKKCTNNAECYQGICRCVNGYIAISSDCIQLPTAQSKSITNNVPNSGDSMQTINSGYGSSGHIDQTENEKLKPRFVAPTIRRPKNNVRKTKNGGVNTMSGEGTCPPGNSPTRDESTNRVITCNGMTPNCPPRSYCYVTGHADGNYNCCKSF</sequence>
<protein>
    <submittedName>
        <fullName evidence="3 5">Epidermal growth factor-like domain and EB domain and Cysteine-rich repeat-containing protein</fullName>
    </submittedName>
</protein>
<dbReference type="eggNOG" id="KOG1218">
    <property type="taxonomic scope" value="Eukaryota"/>
</dbReference>
<evidence type="ECO:0000313" key="5">
    <source>
        <dbReference type="WBParaSite" id="SRAE_2000372300.1"/>
    </source>
</evidence>
<dbReference type="OrthoDB" id="504708at2759"/>
<dbReference type="InterPro" id="IPR006149">
    <property type="entry name" value="EB_dom"/>
</dbReference>
<feature type="domain" description="EGF-like" evidence="2">
    <location>
        <begin position="145"/>
        <end position="177"/>
    </location>
</feature>
<feature type="domain" description="EGF-like" evidence="2">
    <location>
        <begin position="384"/>
        <end position="417"/>
    </location>
</feature>
<evidence type="ECO:0000256" key="1">
    <source>
        <dbReference type="SAM" id="MobiDB-lite"/>
    </source>
</evidence>
<feature type="domain" description="EGF-like" evidence="2">
    <location>
        <begin position="643"/>
        <end position="677"/>
    </location>
</feature>
<dbReference type="EMBL" id="LN609529">
    <property type="protein sequence ID" value="CEF69071.1"/>
    <property type="molecule type" value="Genomic_DNA"/>
</dbReference>
<keyword evidence="4" id="KW-1185">Reference proteome</keyword>
<dbReference type="RefSeq" id="XP_024508271.1">
    <property type="nucleotide sequence ID" value="XM_024654950.1"/>
</dbReference>
<dbReference type="CTD" id="36381441"/>
<feature type="region of interest" description="Disordered" evidence="1">
    <location>
        <begin position="1103"/>
        <end position="1132"/>
    </location>
</feature>
<dbReference type="InterPro" id="IPR006150">
    <property type="entry name" value="Cys_repeat_1"/>
</dbReference>
<dbReference type="InterPro" id="IPR000742">
    <property type="entry name" value="EGF"/>
</dbReference>
<feature type="domain" description="EGF-like" evidence="2">
    <location>
        <begin position="318"/>
        <end position="349"/>
    </location>
</feature>
<reference evidence="5" key="2">
    <citation type="submission" date="2020-12" db="UniProtKB">
        <authorList>
            <consortium name="WormBaseParasite"/>
        </authorList>
    </citation>
    <scope>IDENTIFICATION</scope>
</reference>
<evidence type="ECO:0000313" key="4">
    <source>
        <dbReference type="Proteomes" id="UP000035682"/>
    </source>
</evidence>
<dbReference type="WormBase" id="SRAE_2000372300">
    <property type="protein sequence ID" value="SRP00133"/>
    <property type="gene ID" value="WBGene00263948"/>
</dbReference>
<dbReference type="PANTHER" id="PTHR37157">
    <property type="entry name" value="PRION-LIKE-(Q/N-RICH) DOMAIN-BEARING PROTEIN 25"/>
    <property type="match status" value="1"/>
</dbReference>
<dbReference type="AlphaFoldDB" id="A0A090LGZ9"/>
<dbReference type="SMART" id="SM00181">
    <property type="entry name" value="EGF"/>
    <property type="match status" value="10"/>
</dbReference>
<dbReference type="SMART" id="SM00289">
    <property type="entry name" value="WR1"/>
    <property type="match status" value="7"/>
</dbReference>
<evidence type="ECO:0000259" key="2">
    <source>
        <dbReference type="SMART" id="SM00181"/>
    </source>
</evidence>
<evidence type="ECO:0000313" key="3">
    <source>
        <dbReference type="EMBL" id="CEF69071.1"/>
    </source>
</evidence>
<feature type="domain" description="EGF-like" evidence="2">
    <location>
        <begin position="444"/>
        <end position="486"/>
    </location>
</feature>
<feature type="domain" description="EGF-like" evidence="2">
    <location>
        <begin position="1015"/>
        <end position="1047"/>
    </location>
</feature>
<name>A0A090LGZ9_STRRB</name>
<organism evidence="3">
    <name type="scientific">Strongyloides ratti</name>
    <name type="common">Parasitic roundworm</name>
    <dbReference type="NCBI Taxonomy" id="34506"/>
    <lineage>
        <taxon>Eukaryota</taxon>
        <taxon>Metazoa</taxon>
        <taxon>Ecdysozoa</taxon>
        <taxon>Nematoda</taxon>
        <taxon>Chromadorea</taxon>
        <taxon>Rhabditida</taxon>
        <taxon>Tylenchina</taxon>
        <taxon>Panagrolaimomorpha</taxon>
        <taxon>Strongyloidoidea</taxon>
        <taxon>Strongyloididae</taxon>
        <taxon>Strongyloides</taxon>
    </lineage>
</organism>
<accession>A0A090LGZ9</accession>
<feature type="domain" description="EGF-like" evidence="2">
    <location>
        <begin position="45"/>
        <end position="81"/>
    </location>
</feature>